<protein>
    <submittedName>
        <fullName evidence="1">Uncharacterized protein</fullName>
    </submittedName>
</protein>
<organism evidence="1">
    <name type="scientific">Micrurus lemniscatus lemniscatus</name>
    <dbReference type="NCBI Taxonomy" id="129467"/>
    <lineage>
        <taxon>Eukaryota</taxon>
        <taxon>Metazoa</taxon>
        <taxon>Chordata</taxon>
        <taxon>Craniata</taxon>
        <taxon>Vertebrata</taxon>
        <taxon>Euteleostomi</taxon>
        <taxon>Lepidosauria</taxon>
        <taxon>Squamata</taxon>
        <taxon>Bifurcata</taxon>
        <taxon>Unidentata</taxon>
        <taxon>Episquamata</taxon>
        <taxon>Toxicofera</taxon>
        <taxon>Serpentes</taxon>
        <taxon>Colubroidea</taxon>
        <taxon>Elapidae</taxon>
        <taxon>Elapinae</taxon>
        <taxon>Micrurus</taxon>
    </lineage>
</organism>
<name>A0A2D4ID63_MICLE</name>
<evidence type="ECO:0000313" key="1">
    <source>
        <dbReference type="EMBL" id="LAA82140.1"/>
    </source>
</evidence>
<dbReference type="AlphaFoldDB" id="A0A2D4ID63"/>
<dbReference type="Gene3D" id="3.30.250.20">
    <property type="entry name" value="L1 transposable element, C-terminal domain"/>
    <property type="match status" value="1"/>
</dbReference>
<reference evidence="1" key="1">
    <citation type="submission" date="2017-07" db="EMBL/GenBank/DDBJ databases">
        <authorList>
            <person name="Mikheyev A."/>
            <person name="Grau M."/>
        </authorList>
    </citation>
    <scope>NUCLEOTIDE SEQUENCE</scope>
    <source>
        <tissue evidence="1">Venom_gland</tissue>
    </source>
</reference>
<reference evidence="1" key="2">
    <citation type="submission" date="2017-11" db="EMBL/GenBank/DDBJ databases">
        <title>Coralsnake Venomics: Analyses of Venom Gland Transcriptomes and Proteomes of Six Brazilian Taxa.</title>
        <authorList>
            <person name="Aird S.D."/>
            <person name="Jorge da Silva N."/>
            <person name="Qiu L."/>
            <person name="Villar-Briones A."/>
            <person name="Aparecida-Saddi V."/>
            <person name="Campos-Telles M.P."/>
            <person name="Grau M."/>
            <person name="Mikheyev A.S."/>
        </authorList>
    </citation>
    <scope>NUCLEOTIDE SEQUENCE</scope>
    <source>
        <tissue evidence="1">Venom_gland</tissue>
    </source>
</reference>
<sequence>MKQIPRRIRDIRREYSFLTKELLKRGINYRWLIPEGLLFTWQEQRHRIETLDKAELFVMEYFRGKEEEKRSKDQELIDLQEKELMQMLEKGEGAVGGAPREQ</sequence>
<accession>A0A2D4ID63</accession>
<proteinExistence type="predicted"/>
<dbReference type="EMBL" id="IACK01098027">
    <property type="protein sequence ID" value="LAA82140.1"/>
    <property type="molecule type" value="Transcribed_RNA"/>
</dbReference>
<dbReference type="InterPro" id="IPR042566">
    <property type="entry name" value="L1_C"/>
</dbReference>